<dbReference type="Pfam" id="PF12146">
    <property type="entry name" value="Hydrolase_4"/>
    <property type="match status" value="1"/>
</dbReference>
<dbReference type="Proteomes" id="UP001620339">
    <property type="component" value="Unassembled WGS sequence"/>
</dbReference>
<dbReference type="EMBL" id="JADIKK010000008">
    <property type="protein sequence ID" value="MFK2876640.1"/>
    <property type="molecule type" value="Genomic_DNA"/>
</dbReference>
<evidence type="ECO:0000256" key="2">
    <source>
        <dbReference type="SAM" id="SignalP"/>
    </source>
</evidence>
<dbReference type="Gene3D" id="3.40.50.1820">
    <property type="entry name" value="alpha/beta hydrolase"/>
    <property type="match status" value="1"/>
</dbReference>
<feature type="chain" id="PRO_5045656321" evidence="2">
    <location>
        <begin position="24"/>
        <end position="357"/>
    </location>
</feature>
<name>A0ABW8J2W7_9GAMM</name>
<dbReference type="PANTHER" id="PTHR22946">
    <property type="entry name" value="DIENELACTONE HYDROLASE DOMAIN-CONTAINING PROTEIN-RELATED"/>
    <property type="match status" value="1"/>
</dbReference>
<reference evidence="4 5" key="1">
    <citation type="submission" date="2020-10" db="EMBL/GenBank/DDBJ databases">
        <title>Phylogeny of dyella-like bacteria.</title>
        <authorList>
            <person name="Fu J."/>
        </authorList>
    </citation>
    <scope>NUCLEOTIDE SEQUENCE [LARGE SCALE GENOMIC DNA]</scope>
    <source>
        <strain evidence="4 5">KACC 19113</strain>
    </source>
</reference>
<accession>A0ABW8J2W7</accession>
<evidence type="ECO:0000313" key="4">
    <source>
        <dbReference type="EMBL" id="MFK2876640.1"/>
    </source>
</evidence>
<feature type="domain" description="Serine aminopeptidase S33" evidence="3">
    <location>
        <begin position="93"/>
        <end position="313"/>
    </location>
</feature>
<sequence>MTARTLLIVLAAASLGVCTLARAGTVGETHRVAHTPSAALRDAQHRDELRITVWYPAAGNVAETPLQIGPPEHPVFDAGSAAADAPFAPGRHPVILLSHGFGGTARIMAWFGTALARAGDVVIAVDHPGTNGRDPMTMTGGLLVWDRAVDLRVALDAAKDDALIGPHLDAQRVGVAGFSMGGLAALVSAGARVDIDHYIQFCRSHATDATCAAQAEAPDQTLAAREQALKAPAMAALAKHAGDDYAIPGVRAVFVMAPGGIEAMAPASLHTLDTPVSILLGEADPVAPPASNGKLAATLLPHATLKALPGVGHYDFLADCTAQGQQQEPICQHIRVPQQRTHATAIATAEAFFAGHL</sequence>
<keyword evidence="5" id="KW-1185">Reference proteome</keyword>
<dbReference type="PIRSF" id="PIRSF031982">
    <property type="entry name" value="UCP031982_abhydr"/>
    <property type="match status" value="1"/>
</dbReference>
<dbReference type="InterPro" id="IPR022742">
    <property type="entry name" value="Hydrolase_4"/>
</dbReference>
<evidence type="ECO:0000259" key="3">
    <source>
        <dbReference type="Pfam" id="PF12146"/>
    </source>
</evidence>
<gene>
    <name evidence="4" type="ORF">ISP25_06120</name>
</gene>
<comment type="caution">
    <text evidence="4">The sequence shown here is derived from an EMBL/GenBank/DDBJ whole genome shotgun (WGS) entry which is preliminary data.</text>
</comment>
<organism evidence="4 5">
    <name type="scientific">Rhodanobacter hydrolyticus</name>
    <dbReference type="NCBI Taxonomy" id="2250595"/>
    <lineage>
        <taxon>Bacteria</taxon>
        <taxon>Pseudomonadati</taxon>
        <taxon>Pseudomonadota</taxon>
        <taxon>Gammaproteobacteria</taxon>
        <taxon>Lysobacterales</taxon>
        <taxon>Rhodanobacteraceae</taxon>
        <taxon>Rhodanobacter</taxon>
    </lineage>
</organism>
<protein>
    <submittedName>
        <fullName evidence="4">Alpha/beta hydrolase</fullName>
    </submittedName>
</protein>
<feature type="signal peptide" evidence="2">
    <location>
        <begin position="1"/>
        <end position="23"/>
    </location>
</feature>
<keyword evidence="2" id="KW-0732">Signal</keyword>
<dbReference type="InterPro" id="IPR050261">
    <property type="entry name" value="FrsA_esterase"/>
</dbReference>
<dbReference type="RefSeq" id="WP_404612477.1">
    <property type="nucleotide sequence ID" value="NZ_JADIKK010000008.1"/>
</dbReference>
<dbReference type="SUPFAM" id="SSF53474">
    <property type="entry name" value="alpha/beta-Hydrolases"/>
    <property type="match status" value="1"/>
</dbReference>
<dbReference type="InterPro" id="IPR016986">
    <property type="entry name" value="UCP031982_abhydr"/>
</dbReference>
<dbReference type="InterPro" id="IPR029058">
    <property type="entry name" value="AB_hydrolase_fold"/>
</dbReference>
<dbReference type="GO" id="GO:0016787">
    <property type="term" value="F:hydrolase activity"/>
    <property type="evidence" value="ECO:0007669"/>
    <property type="project" value="UniProtKB-KW"/>
</dbReference>
<evidence type="ECO:0000256" key="1">
    <source>
        <dbReference type="ARBA" id="ARBA00022801"/>
    </source>
</evidence>
<proteinExistence type="predicted"/>
<dbReference type="PANTHER" id="PTHR22946:SF9">
    <property type="entry name" value="POLYKETIDE TRANSFERASE AF380"/>
    <property type="match status" value="1"/>
</dbReference>
<keyword evidence="1 4" id="KW-0378">Hydrolase</keyword>
<evidence type="ECO:0000313" key="5">
    <source>
        <dbReference type="Proteomes" id="UP001620339"/>
    </source>
</evidence>